<feature type="compositionally biased region" description="Polar residues" evidence="1">
    <location>
        <begin position="299"/>
        <end position="324"/>
    </location>
</feature>
<keyword evidence="3" id="KW-1185">Reference proteome</keyword>
<evidence type="ECO:0000256" key="1">
    <source>
        <dbReference type="SAM" id="MobiDB-lite"/>
    </source>
</evidence>
<feature type="compositionally biased region" description="Low complexity" evidence="1">
    <location>
        <begin position="221"/>
        <end position="258"/>
    </location>
</feature>
<gene>
    <name evidence="2" type="ORF">FSARC_207</name>
</gene>
<accession>A0A8H4UC87</accession>
<feature type="region of interest" description="Disordered" evidence="1">
    <location>
        <begin position="155"/>
        <end position="186"/>
    </location>
</feature>
<evidence type="ECO:0000313" key="3">
    <source>
        <dbReference type="Proteomes" id="UP000622797"/>
    </source>
</evidence>
<dbReference type="OrthoDB" id="3557758at2759"/>
<reference evidence="2" key="2">
    <citation type="submission" date="2020-05" db="EMBL/GenBank/DDBJ databases">
        <authorList>
            <person name="Kim H.-S."/>
            <person name="Proctor R.H."/>
            <person name="Brown D.W."/>
        </authorList>
    </citation>
    <scope>NUCLEOTIDE SEQUENCE</scope>
    <source>
        <strain evidence="2">NRRL 20472</strain>
    </source>
</reference>
<feature type="region of interest" description="Disordered" evidence="1">
    <location>
        <begin position="113"/>
        <end position="136"/>
    </location>
</feature>
<proteinExistence type="predicted"/>
<sequence>MDSSRTGLESRAPSRLRLPTPANLLTRVKRKRPVISAPIGPIKNSRGPDFTRSNTLIIVPAINDCGSDESLSDKENVEAKKATRRISASFSTHGSLASPPTVAKSCLTATTSSQSLSKAAPVKPLPTVRSSKNVSKTTLAESSSYGVFPSLDTIIQDENIPPPDHKESAPAESCSQPMIKSRLPKSRTLSVLSEIKSSISRPSLNVKPSSSRPLAEQSRKTSASSSNSLFASSTSRLRLPRASLTSLSRSSSPSTTATEVPPDPNQITTSQPSAYWSGRFSALHDRFLSEEFSNEMAASPNSPFGQSPQTPAMTTDRTAVNSRPTHLSHSTTTSALTSLTGTKPRNPPSNKDARCLRIFQHLENLCTTSEARRSLLSWQQTYARRMGKPQLLPQGGRMENKGLMGKIFGGGPRASGRRSLPAMSEPSDVPIAKKTKPGPAAKGQGKRRSMN</sequence>
<dbReference type="Proteomes" id="UP000622797">
    <property type="component" value="Unassembled WGS sequence"/>
</dbReference>
<reference evidence="2" key="1">
    <citation type="journal article" date="2020" name="BMC Genomics">
        <title>Correction to: Identification and distribution of gene clusters required for synthesis of sphingolipid metabolism inhibitors in diverse species of the filamentous fungus Fusarium.</title>
        <authorList>
            <person name="Kim H.S."/>
            <person name="Lohmar J.M."/>
            <person name="Busman M."/>
            <person name="Brown D.W."/>
            <person name="Naumann T.A."/>
            <person name="Divon H.H."/>
            <person name="Lysoe E."/>
            <person name="Uhlig S."/>
            <person name="Proctor R.H."/>
        </authorList>
    </citation>
    <scope>NUCLEOTIDE SEQUENCE</scope>
    <source>
        <strain evidence="2">NRRL 20472</strain>
    </source>
</reference>
<organism evidence="2 3">
    <name type="scientific">Fusarium sarcochroum</name>
    <dbReference type="NCBI Taxonomy" id="1208366"/>
    <lineage>
        <taxon>Eukaryota</taxon>
        <taxon>Fungi</taxon>
        <taxon>Dikarya</taxon>
        <taxon>Ascomycota</taxon>
        <taxon>Pezizomycotina</taxon>
        <taxon>Sordariomycetes</taxon>
        <taxon>Hypocreomycetidae</taxon>
        <taxon>Hypocreales</taxon>
        <taxon>Nectriaceae</taxon>
        <taxon>Fusarium</taxon>
        <taxon>Fusarium lateritium species complex</taxon>
    </lineage>
</organism>
<feature type="region of interest" description="Disordered" evidence="1">
    <location>
        <begin position="200"/>
        <end position="273"/>
    </location>
</feature>
<name>A0A8H4UC87_9HYPO</name>
<dbReference type="EMBL" id="JABEXW010000015">
    <property type="protein sequence ID" value="KAF4973510.1"/>
    <property type="molecule type" value="Genomic_DNA"/>
</dbReference>
<protein>
    <submittedName>
        <fullName evidence="2">Uncharacterized protein</fullName>
    </submittedName>
</protein>
<dbReference type="AlphaFoldDB" id="A0A8H4UC87"/>
<evidence type="ECO:0000313" key="2">
    <source>
        <dbReference type="EMBL" id="KAF4973510.1"/>
    </source>
</evidence>
<feature type="region of interest" description="Disordered" evidence="1">
    <location>
        <begin position="410"/>
        <end position="451"/>
    </location>
</feature>
<feature type="region of interest" description="Disordered" evidence="1">
    <location>
        <begin position="295"/>
        <end position="352"/>
    </location>
</feature>
<comment type="caution">
    <text evidence="2">The sequence shown here is derived from an EMBL/GenBank/DDBJ whole genome shotgun (WGS) entry which is preliminary data.</text>
</comment>
<feature type="compositionally biased region" description="Low complexity" evidence="1">
    <location>
        <begin position="325"/>
        <end position="342"/>
    </location>
</feature>
<feature type="compositionally biased region" description="Polar residues" evidence="1">
    <location>
        <begin position="200"/>
        <end position="212"/>
    </location>
</feature>